<proteinExistence type="predicted"/>
<dbReference type="OrthoDB" id="9800461at2"/>
<evidence type="ECO:0000313" key="2">
    <source>
        <dbReference type="Proteomes" id="UP000305517"/>
    </source>
</evidence>
<accession>A0A5R8WY98</accession>
<dbReference type="Proteomes" id="UP000305517">
    <property type="component" value="Unassembled WGS sequence"/>
</dbReference>
<gene>
    <name evidence="1" type="ORF">FDY95_03210</name>
</gene>
<evidence type="ECO:0000313" key="1">
    <source>
        <dbReference type="EMBL" id="TLM97013.1"/>
    </source>
</evidence>
<dbReference type="AlphaFoldDB" id="A0A5R8WY98"/>
<reference evidence="1 2" key="1">
    <citation type="submission" date="2019-05" db="EMBL/GenBank/DDBJ databases">
        <title>Hymenobacter edaphi sp. nov., isolated from abandoned arsenic-contaminated farmland soil.</title>
        <authorList>
            <person name="Nie L."/>
        </authorList>
    </citation>
    <scope>NUCLEOTIDE SEQUENCE [LARGE SCALE GENOMIC DNA]</scope>
    <source>
        <strain evidence="1 2">1-3-3-8</strain>
    </source>
</reference>
<organism evidence="1 2">
    <name type="scientific">Hymenobacter jeollabukensis</name>
    <dbReference type="NCBI Taxonomy" id="2025313"/>
    <lineage>
        <taxon>Bacteria</taxon>
        <taxon>Pseudomonadati</taxon>
        <taxon>Bacteroidota</taxon>
        <taxon>Cytophagia</taxon>
        <taxon>Cytophagales</taxon>
        <taxon>Hymenobacteraceae</taxon>
        <taxon>Hymenobacter</taxon>
    </lineage>
</organism>
<name>A0A5R8WY98_9BACT</name>
<dbReference type="EMBL" id="VAJM01000001">
    <property type="protein sequence ID" value="TLM97013.1"/>
    <property type="molecule type" value="Genomic_DNA"/>
</dbReference>
<protein>
    <recommendedName>
        <fullName evidence="3">DUF3052 family protein</fullName>
    </recommendedName>
</protein>
<dbReference type="RefSeq" id="WP_138075258.1">
    <property type="nucleotide sequence ID" value="NZ_VAJM01000001.1"/>
</dbReference>
<keyword evidence="2" id="KW-1185">Reference proteome</keyword>
<evidence type="ECO:0008006" key="3">
    <source>
        <dbReference type="Google" id="ProtNLM"/>
    </source>
</evidence>
<sequence>MKSAVDKLQIKPGAVVGLLGLPSDLQPALAELWERATVEAALAPTVPFTSVLAFATKQQEVEELAAQLVHAPGDVAVWVAYPKGTSKKYRCEFNRDTGWAALGAAGFEPVSQVAIDEDWSALRFRRVEFIKKMTRGGAISAVGKQRIGK</sequence>
<comment type="caution">
    <text evidence="1">The sequence shown here is derived from an EMBL/GenBank/DDBJ whole genome shotgun (WGS) entry which is preliminary data.</text>
</comment>